<name>A0A4Y6UZR1_SACBS</name>
<dbReference type="OrthoDB" id="9204719at2"/>
<protein>
    <submittedName>
        <fullName evidence="1">TOMM leader peptide-binding protein</fullName>
    </submittedName>
</protein>
<organism evidence="1 2">
    <name type="scientific">Saccharibacillus brassicae</name>
    <dbReference type="NCBI Taxonomy" id="2583377"/>
    <lineage>
        <taxon>Bacteria</taxon>
        <taxon>Bacillati</taxon>
        <taxon>Bacillota</taxon>
        <taxon>Bacilli</taxon>
        <taxon>Bacillales</taxon>
        <taxon>Paenibacillaceae</taxon>
        <taxon>Saccharibacillus</taxon>
    </lineage>
</organism>
<gene>
    <name evidence="1" type="ORF">FFV09_13245</name>
</gene>
<dbReference type="Gene3D" id="3.40.50.720">
    <property type="entry name" value="NAD(P)-binding Rossmann-like Domain"/>
    <property type="match status" value="1"/>
</dbReference>
<dbReference type="AlphaFoldDB" id="A0A4Y6UZR1"/>
<reference evidence="1 2" key="1">
    <citation type="submission" date="2019-06" db="EMBL/GenBank/DDBJ databases">
        <title>Saccharibacillus brassicae sp. nov., an endophytic bacterium isolated from Chinese cabbage seeds (Brassica pekinensis).</title>
        <authorList>
            <person name="Jiang L."/>
            <person name="Lee J."/>
            <person name="Kim S.W."/>
        </authorList>
    </citation>
    <scope>NUCLEOTIDE SEQUENCE [LARGE SCALE GENOMIC DNA]</scope>
    <source>
        <strain evidence="2">KCTC 43072 / ATSA2</strain>
    </source>
</reference>
<dbReference type="GO" id="GO:0008641">
    <property type="term" value="F:ubiquitin-like modifier activating enzyme activity"/>
    <property type="evidence" value="ECO:0007669"/>
    <property type="project" value="InterPro"/>
</dbReference>
<dbReference type="InterPro" id="IPR035985">
    <property type="entry name" value="Ubiquitin-activating_enz"/>
</dbReference>
<evidence type="ECO:0000313" key="2">
    <source>
        <dbReference type="Proteomes" id="UP000316968"/>
    </source>
</evidence>
<dbReference type="SUPFAM" id="SSF69572">
    <property type="entry name" value="Activating enzymes of the ubiquitin-like proteins"/>
    <property type="match status" value="1"/>
</dbReference>
<evidence type="ECO:0000313" key="1">
    <source>
        <dbReference type="EMBL" id="QDH21727.1"/>
    </source>
</evidence>
<dbReference type="NCBIfam" id="TIGR03882">
    <property type="entry name" value="cyclo_dehyd_2"/>
    <property type="match status" value="1"/>
</dbReference>
<proteinExistence type="predicted"/>
<dbReference type="Proteomes" id="UP000316968">
    <property type="component" value="Chromosome"/>
</dbReference>
<dbReference type="InterPro" id="IPR022291">
    <property type="entry name" value="Bacteriocin_synth_cyclodeHase"/>
</dbReference>
<dbReference type="RefSeq" id="WP_141448272.1">
    <property type="nucleotide sequence ID" value="NZ_CP041217.1"/>
</dbReference>
<accession>A0A4Y6UZR1</accession>
<keyword evidence="2" id="KW-1185">Reference proteome</keyword>
<sequence>MGEYWILHAEEDRAKAEKIGGMLQIAGLPVRWTESPDEVREVPELVIAIGSEERLLAWNEIAHRQGFNWLPVRFNRLGGSLGPLVIPGVTACRECLKQRMASLSSPEFPEAGAGFELSWQIFAGIVALEVAKWSSRHKSSFAPLTLGHLLEFDAFHIEGELSAVHRVPTCSVCGVRRSASLAAQPWTEAAVLA</sequence>
<dbReference type="EMBL" id="CP041217">
    <property type="protein sequence ID" value="QDH21727.1"/>
    <property type="molecule type" value="Genomic_DNA"/>
</dbReference>
<dbReference type="KEGG" id="saca:FFV09_13245"/>